<accession>A0A1Q1N940</accession>
<dbReference type="PANTHER" id="PTHR42850">
    <property type="entry name" value="METALLOPHOSPHOESTERASE"/>
    <property type="match status" value="1"/>
</dbReference>
<name>A0A1Q1N940_9CAUD</name>
<evidence type="ECO:0000313" key="2">
    <source>
        <dbReference type="EMBL" id="AQM50918.1"/>
    </source>
</evidence>
<dbReference type="InterPro" id="IPR006186">
    <property type="entry name" value="Ser/Thr-sp_prot-phosphatase"/>
</dbReference>
<dbReference type="SUPFAM" id="SSF56300">
    <property type="entry name" value="Metallo-dependent phosphatases"/>
    <property type="match status" value="1"/>
</dbReference>
<dbReference type="Gene3D" id="3.60.21.10">
    <property type="match status" value="1"/>
</dbReference>
<dbReference type="Proteomes" id="UP000223130">
    <property type="component" value="Segment"/>
</dbReference>
<reference evidence="2 3" key="1">
    <citation type="submission" date="2017-02" db="EMBL/GenBank/DDBJ databases">
        <title>Complete genome sequence of two Escherichia coli phages, vB_EcoM_ ESCO5 and vB_EcoM_ESCO13, which are related to phAPEC8.</title>
        <authorList>
            <person name="Trotereau A."/>
            <person name="Gonnet M."/>
            <person name="Viardot A."/>
            <person name="Lalmanach A.-C."/>
            <person name="Guabiraba R."/>
            <person name="Chanteloup N."/>
            <person name="Schouler C."/>
        </authorList>
    </citation>
    <scope>NUCLEOTIDE SEQUENCE [LARGE SCALE GENOMIC DNA]</scope>
</reference>
<protein>
    <submittedName>
        <fullName evidence="2">Serine/threonine protein phosphatase</fullName>
    </submittedName>
</protein>
<dbReference type="Pfam" id="PF00149">
    <property type="entry name" value="Metallophos"/>
    <property type="match status" value="1"/>
</dbReference>
<dbReference type="PROSITE" id="PS00125">
    <property type="entry name" value="SER_THR_PHOSPHATASE"/>
    <property type="match status" value="1"/>
</dbReference>
<dbReference type="EMBL" id="KX664695">
    <property type="protein sequence ID" value="AQM50918.1"/>
    <property type="molecule type" value="Genomic_DNA"/>
</dbReference>
<gene>
    <name evidence="2" type="ORF">ESCO5_00200</name>
</gene>
<dbReference type="InterPro" id="IPR050126">
    <property type="entry name" value="Ap4A_hydrolase"/>
</dbReference>
<dbReference type="InterPro" id="IPR004843">
    <property type="entry name" value="Calcineurin-like_PHP"/>
</dbReference>
<dbReference type="PANTHER" id="PTHR42850:SF4">
    <property type="entry name" value="ZINC-DEPENDENT ENDOPOLYPHOSPHATASE"/>
    <property type="match status" value="1"/>
</dbReference>
<evidence type="ECO:0000259" key="1">
    <source>
        <dbReference type="PROSITE" id="PS00125"/>
    </source>
</evidence>
<organism evidence="2 3">
    <name type="scientific">Escherichia phage ESCO5</name>
    <dbReference type="NCBI Taxonomy" id="1897495"/>
    <lineage>
        <taxon>Viruses</taxon>
        <taxon>Duplodnaviria</taxon>
        <taxon>Heunggongvirae</taxon>
        <taxon>Uroviricota</taxon>
        <taxon>Caudoviricetes</taxon>
        <taxon>Stephanstirmvirinae</taxon>
        <taxon>Phapecoctavirus</taxon>
        <taxon>Phapecoctavirus ESCO5</taxon>
        <taxon>Escherichia virus ESCO5</taxon>
    </lineage>
</organism>
<dbReference type="GO" id="GO:0016791">
    <property type="term" value="F:phosphatase activity"/>
    <property type="evidence" value="ECO:0007669"/>
    <property type="project" value="TreeGrafter"/>
</dbReference>
<keyword evidence="3" id="KW-1185">Reference proteome</keyword>
<evidence type="ECO:0000313" key="3">
    <source>
        <dbReference type="Proteomes" id="UP000223130"/>
    </source>
</evidence>
<feature type="domain" description="Serine/threonine specific protein phosphatases" evidence="1">
    <location>
        <begin position="72"/>
        <end position="77"/>
    </location>
</feature>
<proteinExistence type="predicted"/>
<dbReference type="InterPro" id="IPR029052">
    <property type="entry name" value="Metallo-depent_PP-like"/>
</dbReference>
<sequence>MIIHREITVKSDQDLFIIGDLHGCYNLYEKGKAKLGIRDTDVVVSLGDLTDRGKQNFRCVLEFTRKHNRYAIRGNHEDMMIKGMLEGDRSYYECWYQNGGYTVFEECGEEGATALAMMTEDLPVVLIVNYRGMKLAFIHGGYPSSLEYLPVTDIPEYISKMTKTQENRFAEALMWDRDMVDCAKEGMKLPVVMGVDYVFHGHSYVKTPIINANRVYMDTGSVFNNNLTFAYFDMDGGLQFYSTLEED</sequence>